<dbReference type="EnsemblMetazoa" id="MDOA016056-RA">
    <property type="protein sequence ID" value="MDOA016056-PA"/>
    <property type="gene ID" value="MDOA016056"/>
</dbReference>
<proteinExistence type="predicted"/>
<feature type="compositionally biased region" description="Pro residues" evidence="1">
    <location>
        <begin position="157"/>
        <end position="167"/>
    </location>
</feature>
<organism evidence="2">
    <name type="scientific">Musca domestica</name>
    <name type="common">House fly</name>
    <dbReference type="NCBI Taxonomy" id="7370"/>
    <lineage>
        <taxon>Eukaryota</taxon>
        <taxon>Metazoa</taxon>
        <taxon>Ecdysozoa</taxon>
        <taxon>Arthropoda</taxon>
        <taxon>Hexapoda</taxon>
        <taxon>Insecta</taxon>
        <taxon>Pterygota</taxon>
        <taxon>Neoptera</taxon>
        <taxon>Endopterygota</taxon>
        <taxon>Diptera</taxon>
        <taxon>Brachycera</taxon>
        <taxon>Muscomorpha</taxon>
        <taxon>Muscoidea</taxon>
        <taxon>Muscidae</taxon>
        <taxon>Musca</taxon>
    </lineage>
</organism>
<reference evidence="2" key="1">
    <citation type="submission" date="2020-05" db="UniProtKB">
        <authorList>
            <consortium name="EnsemblMetazoa"/>
        </authorList>
    </citation>
    <scope>IDENTIFICATION</scope>
    <source>
        <strain evidence="2">Aabys</strain>
    </source>
</reference>
<name>A0A1I8NJ90_MUSDO</name>
<accession>A0A1I8NJ90</accession>
<feature type="compositionally biased region" description="Polar residues" evidence="1">
    <location>
        <begin position="172"/>
        <end position="183"/>
    </location>
</feature>
<feature type="compositionally biased region" description="Polar residues" evidence="1">
    <location>
        <begin position="109"/>
        <end position="124"/>
    </location>
</feature>
<protein>
    <submittedName>
        <fullName evidence="2">Uncharacterized protein</fullName>
    </submittedName>
</protein>
<dbReference type="STRING" id="7370.A0A1I8NJ90"/>
<dbReference type="VEuPathDB" id="VectorBase:MDOA016056"/>
<feature type="compositionally biased region" description="Low complexity" evidence="1">
    <location>
        <begin position="184"/>
        <end position="205"/>
    </location>
</feature>
<dbReference type="AlphaFoldDB" id="A0A1I8NJ90"/>
<feature type="region of interest" description="Disordered" evidence="1">
    <location>
        <begin position="109"/>
        <end position="205"/>
    </location>
</feature>
<dbReference type="VEuPathDB" id="VectorBase:MDOMA2_020358"/>
<sequence>MYNGCGPLPDNQNSFVNQLNQIPFMTNNTPRPYNYQSQQDMRKLANNKNSTITSLPRHGQTANWQQESSLTQNHIYSQPIAPNGVAYVTPKFNTTDRHIRLTQDHFNHNNSLKYPQQYSHNGSNALDDEDGDYLHNNSHYSLPVDHNNDASPTSESPIPPTPPPPALPLRNGSCNTTGRRSTFSSLNGNSQQQQQQHNHINNNNNSSVATLHKITTLHNNNNNNINTGSLRHQYH</sequence>
<evidence type="ECO:0000313" key="2">
    <source>
        <dbReference type="EnsemblMetazoa" id="MDOA016056-PA"/>
    </source>
</evidence>
<evidence type="ECO:0000256" key="1">
    <source>
        <dbReference type="SAM" id="MobiDB-lite"/>
    </source>
</evidence>